<evidence type="ECO:0000256" key="14">
    <source>
        <dbReference type="PIRSR" id="PIRSR000724-1"/>
    </source>
</evidence>
<keyword evidence="12" id="KW-0460">Magnesium</keyword>
<dbReference type="PANTHER" id="PTHR11406:SF0">
    <property type="entry name" value="PHOSPHOGLYCERATE KINASE"/>
    <property type="match status" value="1"/>
</dbReference>
<dbReference type="Gene3D" id="3.40.50.1260">
    <property type="entry name" value="Phosphoglycerate kinase, N-terminal domain"/>
    <property type="match status" value="3"/>
</dbReference>
<dbReference type="GO" id="GO:0043531">
    <property type="term" value="F:ADP binding"/>
    <property type="evidence" value="ECO:0007669"/>
    <property type="project" value="TreeGrafter"/>
</dbReference>
<comment type="similarity">
    <text evidence="4 16">Belongs to the phosphoglycerate kinase family.</text>
</comment>
<comment type="catalytic activity">
    <reaction evidence="1 16">
        <text>(2R)-3-phosphoglycerate + ATP = (2R)-3-phospho-glyceroyl phosphate + ADP</text>
        <dbReference type="Rhea" id="RHEA:14801"/>
        <dbReference type="ChEBI" id="CHEBI:30616"/>
        <dbReference type="ChEBI" id="CHEBI:57604"/>
        <dbReference type="ChEBI" id="CHEBI:58272"/>
        <dbReference type="ChEBI" id="CHEBI:456216"/>
        <dbReference type="EC" id="2.7.2.3"/>
    </reaction>
</comment>
<protein>
    <recommendedName>
        <fullName evidence="6 16">Phosphoglycerate kinase</fullName>
        <ecNumber evidence="6 16">2.7.2.3</ecNumber>
    </recommendedName>
</protein>
<dbReference type="EC" id="2.7.2.3" evidence="6 16"/>
<dbReference type="AlphaFoldDB" id="A0A2P2HZI5"/>
<evidence type="ECO:0000256" key="10">
    <source>
        <dbReference type="ARBA" id="ARBA00022777"/>
    </source>
</evidence>
<dbReference type="InterPro" id="IPR036043">
    <property type="entry name" value="Phosphoglycerate_kinase_sf"/>
</dbReference>
<dbReference type="GO" id="GO:0005524">
    <property type="term" value="F:ATP binding"/>
    <property type="evidence" value="ECO:0007669"/>
    <property type="project" value="UniProtKB-KW"/>
</dbReference>
<evidence type="ECO:0000256" key="1">
    <source>
        <dbReference type="ARBA" id="ARBA00000642"/>
    </source>
</evidence>
<feature type="binding site" evidence="14">
    <location>
        <position position="121"/>
    </location>
    <ligand>
        <name>(2R)-3-phosphoglycerate</name>
        <dbReference type="ChEBI" id="CHEBI:58272"/>
    </ligand>
</feature>
<keyword evidence="10 16" id="KW-0418">Kinase</keyword>
<dbReference type="GO" id="GO:0006096">
    <property type="term" value="P:glycolytic process"/>
    <property type="evidence" value="ECO:0007669"/>
    <property type="project" value="UniProtKB-UniPathway"/>
</dbReference>
<dbReference type="GO" id="GO:0005829">
    <property type="term" value="C:cytosol"/>
    <property type="evidence" value="ECO:0007669"/>
    <property type="project" value="TreeGrafter"/>
</dbReference>
<dbReference type="UniPathway" id="UPA00109">
    <property type="reaction ID" value="UER00185"/>
</dbReference>
<evidence type="ECO:0000256" key="12">
    <source>
        <dbReference type="ARBA" id="ARBA00022842"/>
    </source>
</evidence>
<dbReference type="InterPro" id="IPR001576">
    <property type="entry name" value="Phosphoglycerate_kinase"/>
</dbReference>
<dbReference type="HAMAP" id="MF_00145">
    <property type="entry name" value="Phosphoglyc_kinase"/>
    <property type="match status" value="1"/>
</dbReference>
<evidence type="ECO:0000256" key="16">
    <source>
        <dbReference type="RuleBase" id="RU000532"/>
    </source>
</evidence>
<evidence type="ECO:0000256" key="13">
    <source>
        <dbReference type="ARBA" id="ARBA00023152"/>
    </source>
</evidence>
<evidence type="ECO:0000313" key="18">
    <source>
        <dbReference type="EMBL" id="LAB67030.1"/>
    </source>
</evidence>
<dbReference type="InterPro" id="IPR015824">
    <property type="entry name" value="Phosphoglycerate_kinase_N"/>
</dbReference>
<dbReference type="PROSITE" id="PS00111">
    <property type="entry name" value="PGLYCERATE_KINASE"/>
    <property type="match status" value="1"/>
</dbReference>
<keyword evidence="7 16" id="KW-0808">Transferase</keyword>
<keyword evidence="11 15" id="KW-0067">ATP-binding</keyword>
<proteinExistence type="evidence at transcript level"/>
<sequence>MALNKLSIDKVDLKDKRVFMRVDFNVPMKDGVITNNQRIVAALDSVKYAIEQGAKSVVLCSHLGRPDGNPNPKFTLKSVAVELESLLSKPVQFLSDCVGPEVEAACASPATGSIILLENLRYHVEEEGKGVDASGNKVKADPAKVTEFRASLRKLADVYINDAFGTAHRAHSSMLGDGYDIRASGFLLKKELTYFAKALDNPVRPFLGILGGAKVKDKIMLIENLLDQVNEMLVVGGMAFTFLKVIEGMEIGNSLYDEDGAKIVKRLMEKAKAKNVLMHFPSDFITADKFDENANTGTATTAGGIPAGWMGLDCGPESIAAFTPVLQRAKTIVWNGPCGVFEFEKFAGGTKAIMDLVVEATKNGATSIIGGGDTATCCAKWGTEDKVSHVSTGGGASLELLEGKVLPGVAALSNA</sequence>
<dbReference type="SUPFAM" id="SSF53748">
    <property type="entry name" value="Phosphoglycerate kinase"/>
    <property type="match status" value="1"/>
</dbReference>
<evidence type="ECO:0000256" key="3">
    <source>
        <dbReference type="ARBA" id="ARBA00004838"/>
    </source>
</evidence>
<dbReference type="PIRSF" id="PIRSF000724">
    <property type="entry name" value="Pgk"/>
    <property type="match status" value="1"/>
</dbReference>
<evidence type="ECO:0000256" key="15">
    <source>
        <dbReference type="PIRSR" id="PIRSR000724-2"/>
    </source>
</evidence>
<feature type="binding site" evidence="14">
    <location>
        <position position="38"/>
    </location>
    <ligand>
        <name>(2R)-3-phosphoglycerate</name>
        <dbReference type="ChEBI" id="CHEBI:58272"/>
    </ligand>
</feature>
<organism evidence="18">
    <name type="scientific">Hirondellea gigas</name>
    <dbReference type="NCBI Taxonomy" id="1518452"/>
    <lineage>
        <taxon>Eukaryota</taxon>
        <taxon>Metazoa</taxon>
        <taxon>Ecdysozoa</taxon>
        <taxon>Arthropoda</taxon>
        <taxon>Crustacea</taxon>
        <taxon>Multicrustacea</taxon>
        <taxon>Malacostraca</taxon>
        <taxon>Eumalacostraca</taxon>
        <taxon>Peracarida</taxon>
        <taxon>Amphipoda</taxon>
        <taxon>Amphilochidea</taxon>
        <taxon>Lysianassida</taxon>
        <taxon>Lysianassidira</taxon>
        <taxon>Lysianassoidea</taxon>
        <taxon>Lysianassidae</taxon>
        <taxon>Hirondellea</taxon>
    </lineage>
</organism>
<evidence type="ECO:0000256" key="8">
    <source>
        <dbReference type="ARBA" id="ARBA00022723"/>
    </source>
</evidence>
<comment type="pathway">
    <text evidence="3 16">Carbohydrate degradation; glycolysis; pyruvate from D-glyceraldehyde 3-phosphate: step 2/5.</text>
</comment>
<dbReference type="GO" id="GO:0046872">
    <property type="term" value="F:metal ion binding"/>
    <property type="evidence" value="ECO:0007669"/>
    <property type="project" value="UniProtKB-KW"/>
</dbReference>
<evidence type="ECO:0000256" key="4">
    <source>
        <dbReference type="ARBA" id="ARBA00008982"/>
    </source>
</evidence>
<evidence type="ECO:0000256" key="9">
    <source>
        <dbReference type="ARBA" id="ARBA00022741"/>
    </source>
</evidence>
<dbReference type="GO" id="GO:0004618">
    <property type="term" value="F:phosphoglycerate kinase activity"/>
    <property type="evidence" value="ECO:0007669"/>
    <property type="project" value="UniProtKB-EC"/>
</dbReference>
<feature type="binding site" evidence="14">
    <location>
        <begin position="62"/>
        <end position="65"/>
    </location>
    <ligand>
        <name>substrate</name>
    </ligand>
</feature>
<evidence type="ECO:0000256" key="6">
    <source>
        <dbReference type="ARBA" id="ARBA00013061"/>
    </source>
</evidence>
<dbReference type="EMBL" id="IACT01001393">
    <property type="protein sequence ID" value="LAC20745.1"/>
    <property type="molecule type" value="mRNA"/>
</dbReference>
<feature type="binding site" evidence="14">
    <location>
        <begin position="23"/>
        <end position="25"/>
    </location>
    <ligand>
        <name>substrate</name>
    </ligand>
</feature>
<accession>A0A2P2HZI5</accession>
<evidence type="ECO:0000256" key="11">
    <source>
        <dbReference type="ARBA" id="ARBA00022840"/>
    </source>
</evidence>
<reference evidence="18" key="2">
    <citation type="journal article" date="2018" name="Biosci. Biotechnol. Biochem.">
        <title>Polysaccharide hydrolase of the hadal zone amphipods Hirondellea gigas.</title>
        <authorList>
            <person name="Kobayashi H."/>
            <person name="Nagahama T."/>
            <person name="Arai W."/>
            <person name="Sasagawa Y."/>
            <person name="Umeda M."/>
            <person name="Hayashi T."/>
            <person name="Nikaido I."/>
            <person name="Watanabe H."/>
            <person name="Oguri K."/>
            <person name="Kitazato H."/>
            <person name="Fujioka K."/>
            <person name="Kido Y."/>
            <person name="Takami H."/>
        </authorList>
    </citation>
    <scope>NUCLEOTIDE SEQUENCE</scope>
    <source>
        <tissue evidence="18">Whole body</tissue>
    </source>
</reference>
<keyword evidence="8" id="KW-0479">Metal-binding</keyword>
<dbReference type="FunFam" id="3.40.50.1260:FF:000019">
    <property type="entry name" value="Phosphoglycerate kinase 1"/>
    <property type="match status" value="1"/>
</dbReference>
<dbReference type="GO" id="GO:0006094">
    <property type="term" value="P:gluconeogenesis"/>
    <property type="evidence" value="ECO:0007669"/>
    <property type="project" value="TreeGrafter"/>
</dbReference>
<reference evidence="19" key="1">
    <citation type="submission" date="2017-11" db="EMBL/GenBank/DDBJ databases">
        <title>The sensing device of the deep-sea amphipod.</title>
        <authorList>
            <person name="Kobayashi H."/>
            <person name="Nagahama T."/>
            <person name="Arai W."/>
            <person name="Sasagawa Y."/>
            <person name="Umeda M."/>
            <person name="Hayashi T."/>
            <person name="Nikaido I."/>
            <person name="Watanabe H."/>
            <person name="Oguri K."/>
            <person name="Kitazato H."/>
            <person name="Fujioka K."/>
            <person name="Kido Y."/>
            <person name="Takami H."/>
        </authorList>
    </citation>
    <scope>NUCLEOTIDE SEQUENCE</scope>
    <source>
        <tissue evidence="19">Whole body</tissue>
    </source>
</reference>
<feature type="binding site" evidence="15">
    <location>
        <begin position="371"/>
        <end position="374"/>
    </location>
    <ligand>
        <name>ATP</name>
        <dbReference type="ChEBI" id="CHEBI:30616"/>
    </ligand>
</feature>
<evidence type="ECO:0000256" key="5">
    <source>
        <dbReference type="ARBA" id="ARBA00011245"/>
    </source>
</evidence>
<evidence type="ECO:0000256" key="7">
    <source>
        <dbReference type="ARBA" id="ARBA00022679"/>
    </source>
</evidence>
<dbReference type="Pfam" id="PF00162">
    <property type="entry name" value="PGK"/>
    <property type="match status" value="1"/>
</dbReference>
<comment type="subunit">
    <text evidence="5 17">Monomer.</text>
</comment>
<keyword evidence="9" id="KW-0547">Nucleotide-binding</keyword>
<evidence type="ECO:0000313" key="19">
    <source>
        <dbReference type="EMBL" id="LAC20745.1"/>
    </source>
</evidence>
<evidence type="ECO:0000256" key="2">
    <source>
        <dbReference type="ARBA" id="ARBA00001946"/>
    </source>
</evidence>
<dbReference type="PANTHER" id="PTHR11406">
    <property type="entry name" value="PHOSPHOGLYCERATE KINASE"/>
    <property type="match status" value="1"/>
</dbReference>
<dbReference type="FunFam" id="3.40.50.1260:FF:000003">
    <property type="entry name" value="Phosphoglycerate kinase"/>
    <property type="match status" value="1"/>
</dbReference>
<dbReference type="CDD" id="cd00318">
    <property type="entry name" value="Phosphoglycerate_kinase"/>
    <property type="match status" value="1"/>
</dbReference>
<dbReference type="InterPro" id="IPR015911">
    <property type="entry name" value="Phosphoglycerate_kinase_CS"/>
</dbReference>
<feature type="binding site" evidence="15">
    <location>
        <position position="311"/>
    </location>
    <ligand>
        <name>ATP</name>
        <dbReference type="ChEBI" id="CHEBI:30616"/>
    </ligand>
</feature>
<dbReference type="EMBL" id="IACF01001318">
    <property type="protein sequence ID" value="LAB67030.1"/>
    <property type="molecule type" value="mRNA"/>
</dbReference>
<dbReference type="PRINTS" id="PR00477">
    <property type="entry name" value="PHGLYCKINASE"/>
</dbReference>
<feature type="binding site" evidence="15">
    <location>
        <position position="218"/>
    </location>
    <ligand>
        <name>ATP</name>
        <dbReference type="ChEBI" id="CHEBI:30616"/>
    </ligand>
</feature>
<dbReference type="FunFam" id="3.40.50.1260:FF:000017">
    <property type="entry name" value="Phosphoglycerate kinase"/>
    <property type="match status" value="1"/>
</dbReference>
<keyword evidence="13" id="KW-0324">Glycolysis</keyword>
<evidence type="ECO:0000256" key="17">
    <source>
        <dbReference type="RuleBase" id="RU000696"/>
    </source>
</evidence>
<feature type="binding site" evidence="14">
    <location>
        <position position="169"/>
    </location>
    <ligand>
        <name>(2R)-3-phosphoglycerate</name>
        <dbReference type="ChEBI" id="CHEBI:58272"/>
    </ligand>
</feature>
<comment type="cofactor">
    <cofactor evidence="2">
        <name>Mg(2+)</name>
        <dbReference type="ChEBI" id="CHEBI:18420"/>
    </cofactor>
</comment>
<name>A0A2P2HZI5_9CRUS</name>
<feature type="binding site" evidence="15">
    <location>
        <position position="342"/>
    </location>
    <ligand>
        <name>ATP</name>
        <dbReference type="ChEBI" id="CHEBI:30616"/>
    </ligand>
</feature>